<comment type="caution">
    <text evidence="3">The sequence shown here is derived from an EMBL/GenBank/DDBJ whole genome shotgun (WGS) entry which is preliminary data.</text>
</comment>
<evidence type="ECO:0000256" key="1">
    <source>
        <dbReference type="SAM" id="Phobius"/>
    </source>
</evidence>
<keyword evidence="1" id="KW-1133">Transmembrane helix</keyword>
<feature type="transmembrane region" description="Helical" evidence="1">
    <location>
        <begin position="186"/>
        <end position="207"/>
    </location>
</feature>
<feature type="domain" description="Flavinylation-associated cytochrome" evidence="2">
    <location>
        <begin position="110"/>
        <end position="167"/>
    </location>
</feature>
<dbReference type="Proteomes" id="UP000824125">
    <property type="component" value="Unassembled WGS sequence"/>
</dbReference>
<dbReference type="AlphaFoldDB" id="A0A9D1SN12"/>
<keyword evidence="1" id="KW-0812">Transmembrane</keyword>
<evidence type="ECO:0000313" key="4">
    <source>
        <dbReference type="Proteomes" id="UP000824125"/>
    </source>
</evidence>
<dbReference type="Pfam" id="PF14358">
    <property type="entry name" value="DUF4405"/>
    <property type="match status" value="1"/>
</dbReference>
<name>A0A9D1SN12_9FIRM</name>
<feature type="transmembrane region" description="Helical" evidence="1">
    <location>
        <begin position="230"/>
        <end position="251"/>
    </location>
</feature>
<feature type="transmembrane region" description="Helical" evidence="1">
    <location>
        <begin position="145"/>
        <end position="165"/>
    </location>
</feature>
<gene>
    <name evidence="3" type="ORF">IAD23_00415</name>
</gene>
<feature type="transmembrane region" description="Helical" evidence="1">
    <location>
        <begin position="109"/>
        <end position="133"/>
    </location>
</feature>
<proteinExistence type="predicted"/>
<feature type="transmembrane region" description="Helical" evidence="1">
    <location>
        <begin position="46"/>
        <end position="65"/>
    </location>
</feature>
<protein>
    <submittedName>
        <fullName evidence="3">DUF4405 domain-containing protein</fullName>
    </submittedName>
</protein>
<reference evidence="3" key="2">
    <citation type="journal article" date="2021" name="PeerJ">
        <title>Extensive microbial diversity within the chicken gut microbiome revealed by metagenomics and culture.</title>
        <authorList>
            <person name="Gilroy R."/>
            <person name="Ravi A."/>
            <person name="Getino M."/>
            <person name="Pursley I."/>
            <person name="Horton D.L."/>
            <person name="Alikhan N.F."/>
            <person name="Baker D."/>
            <person name="Gharbi K."/>
            <person name="Hall N."/>
            <person name="Watson M."/>
            <person name="Adriaenssens E.M."/>
            <person name="Foster-Nyarko E."/>
            <person name="Jarju S."/>
            <person name="Secka A."/>
            <person name="Antonio M."/>
            <person name="Oren A."/>
            <person name="Chaudhuri R.R."/>
            <person name="La Ragione R."/>
            <person name="Hildebrand F."/>
            <person name="Pallen M.J."/>
        </authorList>
    </citation>
    <scope>NUCLEOTIDE SEQUENCE</scope>
    <source>
        <strain evidence="3">CHK176-6737</strain>
    </source>
</reference>
<dbReference type="SUPFAM" id="SSF81342">
    <property type="entry name" value="Transmembrane di-heme cytochromes"/>
    <property type="match status" value="1"/>
</dbReference>
<reference evidence="3" key="1">
    <citation type="submission" date="2020-10" db="EMBL/GenBank/DDBJ databases">
        <authorList>
            <person name="Gilroy R."/>
        </authorList>
    </citation>
    <scope>NUCLEOTIDE SEQUENCE</scope>
    <source>
        <strain evidence="3">CHK176-6737</strain>
    </source>
</reference>
<organism evidence="3 4">
    <name type="scientific">Candidatus Scybalenecus merdavium</name>
    <dbReference type="NCBI Taxonomy" id="2840939"/>
    <lineage>
        <taxon>Bacteria</taxon>
        <taxon>Bacillati</taxon>
        <taxon>Bacillota</taxon>
        <taxon>Clostridia</taxon>
        <taxon>Eubacteriales</taxon>
        <taxon>Oscillospiraceae</taxon>
        <taxon>Oscillospiraceae incertae sedis</taxon>
        <taxon>Candidatus Scybalenecus</taxon>
    </lineage>
</organism>
<sequence>MCRTNWLALWRRIPLLPLHSSTSGQQATKKSKHEKRARKLRVRLKIGIDVFMTALLLCAMGYMLIGEETHEWIGCALFVLFATHHILNRNWWQHLRRGKYASVRIFQTGLNFLILLAMLGAMVSGVLLSRYVFDFDVTGLANFAHALHILSAYWGFALMSVHLGLHWGMLCGRLKIAVDKKKRPAWFVWLPRIVAFCIAAYGAVNIVRHDLFSYMFLQSHFVFFDAEQPVVLFLLDYAAIMGFWVWLTYYAQKLFNIFYQKRRTKK</sequence>
<evidence type="ECO:0000313" key="3">
    <source>
        <dbReference type="EMBL" id="HIU68403.1"/>
    </source>
</evidence>
<dbReference type="InterPro" id="IPR016174">
    <property type="entry name" value="Di-haem_cyt_TM"/>
</dbReference>
<feature type="transmembrane region" description="Helical" evidence="1">
    <location>
        <begin position="71"/>
        <end position="88"/>
    </location>
</feature>
<dbReference type="GO" id="GO:0022904">
    <property type="term" value="P:respiratory electron transport chain"/>
    <property type="evidence" value="ECO:0007669"/>
    <property type="project" value="InterPro"/>
</dbReference>
<evidence type="ECO:0000259" key="2">
    <source>
        <dbReference type="Pfam" id="PF14358"/>
    </source>
</evidence>
<dbReference type="EMBL" id="DVNM01000002">
    <property type="protein sequence ID" value="HIU68403.1"/>
    <property type="molecule type" value="Genomic_DNA"/>
</dbReference>
<accession>A0A9D1SN12</accession>
<dbReference type="InterPro" id="IPR025517">
    <property type="entry name" value="DUF4405"/>
</dbReference>
<dbReference type="GO" id="GO:0016020">
    <property type="term" value="C:membrane"/>
    <property type="evidence" value="ECO:0007669"/>
    <property type="project" value="InterPro"/>
</dbReference>
<keyword evidence="1" id="KW-0472">Membrane</keyword>